<dbReference type="Pfam" id="PF02698">
    <property type="entry name" value="DUF218"/>
    <property type="match status" value="1"/>
</dbReference>
<name>A0A9X3WRE5_9BACI</name>
<feature type="domain" description="DUF218" evidence="1">
    <location>
        <begin position="37"/>
        <end position="162"/>
    </location>
</feature>
<gene>
    <name evidence="2" type="ORF">NC661_16760</name>
</gene>
<dbReference type="CDD" id="cd06259">
    <property type="entry name" value="YdcF-like"/>
    <property type="match status" value="1"/>
</dbReference>
<dbReference type="PANTHER" id="PTHR30336">
    <property type="entry name" value="INNER MEMBRANE PROTEIN, PROBABLE PERMEASE"/>
    <property type="match status" value="1"/>
</dbReference>
<dbReference type="GO" id="GO:0000270">
    <property type="term" value="P:peptidoglycan metabolic process"/>
    <property type="evidence" value="ECO:0007669"/>
    <property type="project" value="TreeGrafter"/>
</dbReference>
<dbReference type="Proteomes" id="UP001145072">
    <property type="component" value="Unassembled WGS sequence"/>
</dbReference>
<evidence type="ECO:0000313" key="3">
    <source>
        <dbReference type="Proteomes" id="UP001145072"/>
    </source>
</evidence>
<evidence type="ECO:0000259" key="1">
    <source>
        <dbReference type="Pfam" id="PF02698"/>
    </source>
</evidence>
<dbReference type="Gene3D" id="3.40.50.620">
    <property type="entry name" value="HUPs"/>
    <property type="match status" value="1"/>
</dbReference>
<dbReference type="GO" id="GO:0043164">
    <property type="term" value="P:Gram-negative-bacterium-type cell wall biogenesis"/>
    <property type="evidence" value="ECO:0007669"/>
    <property type="project" value="TreeGrafter"/>
</dbReference>
<proteinExistence type="predicted"/>
<dbReference type="InterPro" id="IPR003848">
    <property type="entry name" value="DUF218"/>
</dbReference>
<protein>
    <submittedName>
        <fullName evidence="2">YdcF family protein</fullName>
    </submittedName>
</protein>
<keyword evidence="3" id="KW-1185">Reference proteome</keyword>
<reference evidence="2" key="1">
    <citation type="submission" date="2022-06" db="EMBL/GenBank/DDBJ databases">
        <title>Aquibacillus sp. a new bacterium isolated from soil saline samples.</title>
        <authorList>
            <person name="Galisteo C."/>
            <person name="De La Haba R."/>
            <person name="Sanchez-Porro C."/>
            <person name="Ventosa A."/>
        </authorList>
    </citation>
    <scope>NUCLEOTIDE SEQUENCE</scope>
    <source>
        <strain evidence="2">JCM 12387</strain>
    </source>
</reference>
<dbReference type="PANTHER" id="PTHR30336:SF4">
    <property type="entry name" value="ENVELOPE BIOGENESIS FACTOR ELYC"/>
    <property type="match status" value="1"/>
</dbReference>
<dbReference type="GO" id="GO:0005886">
    <property type="term" value="C:plasma membrane"/>
    <property type="evidence" value="ECO:0007669"/>
    <property type="project" value="TreeGrafter"/>
</dbReference>
<accession>A0A9X3WRE5</accession>
<comment type="caution">
    <text evidence="2">The sequence shown here is derived from an EMBL/GenBank/DDBJ whole genome shotgun (WGS) entry which is preliminary data.</text>
</comment>
<dbReference type="InterPro" id="IPR051599">
    <property type="entry name" value="Cell_Envelope_Assoc"/>
</dbReference>
<dbReference type="InterPro" id="IPR014729">
    <property type="entry name" value="Rossmann-like_a/b/a_fold"/>
</dbReference>
<dbReference type="EMBL" id="JAMQJZ010000015">
    <property type="protein sequence ID" value="MDC3422024.1"/>
    <property type="molecule type" value="Genomic_DNA"/>
</dbReference>
<dbReference type="AlphaFoldDB" id="A0A9X3WRE5"/>
<sequence length="220" mass="25030">MKPIIPKETQVPNLTSRQIEELTNIIFLPAIEVPSCDAIFVFAGTHPGHWEKPIEAYKKGYCQKLIVTGGVSPTGVKHPDWKDRNQPEADVIVSKLLESGIKQEDIVFENRSRNTLENVLLAKEVFDFSSLESLLFVCKNHAAGRQYRTLAQHIPNKISYIPFGFDAEYRGCTVSRDNWMKTEIGRARVLGEYFRILHYGKIGHILPLETEVEDLEEFSA</sequence>
<evidence type="ECO:0000313" key="2">
    <source>
        <dbReference type="EMBL" id="MDC3422024.1"/>
    </source>
</evidence>
<dbReference type="RefSeq" id="WP_259869358.1">
    <property type="nucleotide sequence ID" value="NZ_JAMQJZ010000015.1"/>
</dbReference>
<organism evidence="2 3">
    <name type="scientific">Aquibacillus koreensis</name>
    <dbReference type="NCBI Taxonomy" id="279446"/>
    <lineage>
        <taxon>Bacteria</taxon>
        <taxon>Bacillati</taxon>
        <taxon>Bacillota</taxon>
        <taxon>Bacilli</taxon>
        <taxon>Bacillales</taxon>
        <taxon>Bacillaceae</taxon>
        <taxon>Aquibacillus</taxon>
    </lineage>
</organism>